<proteinExistence type="predicted"/>
<organism evidence="1 2">
    <name type="scientific">Intoshia linei</name>
    <dbReference type="NCBI Taxonomy" id="1819745"/>
    <lineage>
        <taxon>Eukaryota</taxon>
        <taxon>Metazoa</taxon>
        <taxon>Spiralia</taxon>
        <taxon>Lophotrochozoa</taxon>
        <taxon>Mesozoa</taxon>
        <taxon>Orthonectida</taxon>
        <taxon>Rhopaluridae</taxon>
        <taxon>Intoshia</taxon>
    </lineage>
</organism>
<keyword evidence="2" id="KW-1185">Reference proteome</keyword>
<dbReference type="Proteomes" id="UP000078046">
    <property type="component" value="Unassembled WGS sequence"/>
</dbReference>
<evidence type="ECO:0000313" key="1">
    <source>
        <dbReference type="EMBL" id="OAF64106.1"/>
    </source>
</evidence>
<reference evidence="1 2" key="1">
    <citation type="submission" date="2016-04" db="EMBL/GenBank/DDBJ databases">
        <title>The genome of Intoshia linei affirms orthonectids as highly simplified spiralians.</title>
        <authorList>
            <person name="Mikhailov K.V."/>
            <person name="Slusarev G.S."/>
            <person name="Nikitin M.A."/>
            <person name="Logacheva M.D."/>
            <person name="Penin A."/>
            <person name="Aleoshin V."/>
            <person name="Panchin Y.V."/>
        </authorList>
    </citation>
    <scope>NUCLEOTIDE SEQUENCE [LARGE SCALE GENOMIC DNA]</scope>
    <source>
        <strain evidence="1">Intl2013</strain>
        <tissue evidence="1">Whole animal</tissue>
    </source>
</reference>
<evidence type="ECO:0000313" key="2">
    <source>
        <dbReference type="Proteomes" id="UP000078046"/>
    </source>
</evidence>
<protein>
    <submittedName>
        <fullName evidence="1">Uncharacterized protein</fullName>
    </submittedName>
</protein>
<sequence>MAEFAKLEKKENTRAIPNVMINLPHSAQIRIKTGIDKIMRKKKSPVKYNPRKLGNNLNKIAEGKLIL</sequence>
<dbReference type="AlphaFoldDB" id="A0A177AQ18"/>
<dbReference type="EMBL" id="LWCA01002124">
    <property type="protein sequence ID" value="OAF64106.1"/>
    <property type="molecule type" value="Genomic_DNA"/>
</dbReference>
<gene>
    <name evidence="1" type="ORF">A3Q56_08190</name>
</gene>
<accession>A0A177AQ18</accession>
<name>A0A177AQ18_9BILA</name>
<comment type="caution">
    <text evidence="1">The sequence shown here is derived from an EMBL/GenBank/DDBJ whole genome shotgun (WGS) entry which is preliminary data.</text>
</comment>